<reference evidence="2 3" key="1">
    <citation type="submission" date="2020-08" db="EMBL/GenBank/DDBJ databases">
        <title>Genomic Encyclopedia of Type Strains, Phase IV (KMG-V): Genome sequencing to study the core and pangenomes of soil and plant-associated prokaryotes.</title>
        <authorList>
            <person name="Whitman W."/>
        </authorList>
    </citation>
    <scope>NUCLEOTIDE SEQUENCE [LARGE SCALE GENOMIC DNA]</scope>
    <source>
        <strain evidence="2 3">SEMIA 4011</strain>
    </source>
</reference>
<dbReference type="PANTHER" id="PTHR42850">
    <property type="entry name" value="METALLOPHOSPHOESTERASE"/>
    <property type="match status" value="1"/>
</dbReference>
<dbReference type="EC" id="3.1.3.16" evidence="2"/>
<gene>
    <name evidence="2" type="ORF">GGE66_005662</name>
</gene>
<evidence type="ECO:0000313" key="3">
    <source>
        <dbReference type="Proteomes" id="UP000517187"/>
    </source>
</evidence>
<evidence type="ECO:0000313" key="2">
    <source>
        <dbReference type="EMBL" id="MBB6224643.1"/>
    </source>
</evidence>
<comment type="caution">
    <text evidence="2">The sequence shown here is derived from an EMBL/GenBank/DDBJ whole genome shotgun (WGS) entry which is preliminary data.</text>
</comment>
<dbReference type="InterPro" id="IPR029052">
    <property type="entry name" value="Metallo-depent_PP-like"/>
</dbReference>
<dbReference type="Pfam" id="PF00149">
    <property type="entry name" value="Metallophos"/>
    <property type="match status" value="1"/>
</dbReference>
<dbReference type="Proteomes" id="UP000517187">
    <property type="component" value="Unassembled WGS sequence"/>
</dbReference>
<protein>
    <submittedName>
        <fullName evidence="2">Serine/threonine protein phosphatase 1</fullName>
        <ecNumber evidence="2">3.1.3.16</ecNumber>
    </submittedName>
</protein>
<dbReference type="CDD" id="cd00144">
    <property type="entry name" value="MPP_PPP_family"/>
    <property type="match status" value="1"/>
</dbReference>
<dbReference type="EMBL" id="JACIIJ010000017">
    <property type="protein sequence ID" value="MBB6224643.1"/>
    <property type="molecule type" value="Genomic_DNA"/>
</dbReference>
<dbReference type="InterPro" id="IPR004843">
    <property type="entry name" value="Calcineurin-like_PHP"/>
</dbReference>
<accession>A0A7W9ZXK8</accession>
<dbReference type="GO" id="GO:0008803">
    <property type="term" value="F:bis(5'-nucleosyl)-tetraphosphatase (symmetrical) activity"/>
    <property type="evidence" value="ECO:0007669"/>
    <property type="project" value="TreeGrafter"/>
</dbReference>
<dbReference type="InterPro" id="IPR050126">
    <property type="entry name" value="Ap4A_hydrolase"/>
</dbReference>
<dbReference type="GO" id="GO:0005737">
    <property type="term" value="C:cytoplasm"/>
    <property type="evidence" value="ECO:0007669"/>
    <property type="project" value="TreeGrafter"/>
</dbReference>
<feature type="domain" description="Calcineurin-like phosphoesterase" evidence="1">
    <location>
        <begin position="31"/>
        <end position="223"/>
    </location>
</feature>
<evidence type="ECO:0000259" key="1">
    <source>
        <dbReference type="Pfam" id="PF00149"/>
    </source>
</evidence>
<sequence length="259" mass="29180">MMSDTLARNGEVSKMARQSRPRLTLDIAAIPTYAIGDIHGRFDLLAKAEAAILRDAARLPGRKLIVTLGDYIDRGPASAQVITHLMAPPPDDFDRICLAGNHEIAMLDYIDGWISYDEWMRMGSAESLKSYGLDPEHLPLVFPSGAKLDSFLRQSLPRTHIDFMRAMPVMLETPNVIFVHAGINPKLPLDEQTDEDLVMIRQRFLESRVPLPKLVVHGHTPNDEPDIRPRRLNLDTRAYRSGKLTVARLWQGQVHLFST</sequence>
<dbReference type="GO" id="GO:0004722">
    <property type="term" value="F:protein serine/threonine phosphatase activity"/>
    <property type="evidence" value="ECO:0007669"/>
    <property type="project" value="UniProtKB-EC"/>
</dbReference>
<name>A0A7W9ZXK8_RHILE</name>
<keyword evidence="2" id="KW-0378">Hydrolase</keyword>
<proteinExistence type="predicted"/>
<organism evidence="2 3">
    <name type="scientific">Rhizobium leguminosarum</name>
    <dbReference type="NCBI Taxonomy" id="384"/>
    <lineage>
        <taxon>Bacteria</taxon>
        <taxon>Pseudomonadati</taxon>
        <taxon>Pseudomonadota</taxon>
        <taxon>Alphaproteobacteria</taxon>
        <taxon>Hyphomicrobiales</taxon>
        <taxon>Rhizobiaceae</taxon>
        <taxon>Rhizobium/Agrobacterium group</taxon>
        <taxon>Rhizobium</taxon>
    </lineage>
</organism>
<dbReference type="GO" id="GO:0110154">
    <property type="term" value="P:RNA decapping"/>
    <property type="evidence" value="ECO:0007669"/>
    <property type="project" value="TreeGrafter"/>
</dbReference>
<dbReference type="PANTHER" id="PTHR42850:SF4">
    <property type="entry name" value="ZINC-DEPENDENT ENDOPOLYPHOSPHATASE"/>
    <property type="match status" value="1"/>
</dbReference>
<dbReference type="AlphaFoldDB" id="A0A7W9ZXK8"/>
<dbReference type="Gene3D" id="3.60.21.10">
    <property type="match status" value="1"/>
</dbReference>
<dbReference type="SUPFAM" id="SSF56300">
    <property type="entry name" value="Metallo-dependent phosphatases"/>
    <property type="match status" value="1"/>
</dbReference>